<evidence type="ECO:0000259" key="7">
    <source>
        <dbReference type="Pfam" id="PF01055"/>
    </source>
</evidence>
<dbReference type="Gene3D" id="2.60.40.1180">
    <property type="entry name" value="Golgi alpha-mannosidase II"/>
    <property type="match status" value="1"/>
</dbReference>
<dbReference type="InterPro" id="IPR011013">
    <property type="entry name" value="Gal_mutarotase_sf_dom"/>
</dbReference>
<sequence>MRLRDGMWLVAADKHIEYAECIYSVDEIAGGNGIRLLCPTKRIRSRGDTLNCPTLTLDVRSEFDNVISVEVTHWSGEARKKPEFELFPDGRPDVNASISDHDGRRVVRSGDLVATAQQNLDKFEMRFTTASGEKRITALRDRSIGFAYSPPPGNMKETESISAIDHFVFTQTDLAVGESVHGLGERFGAFNKVGQYVKLWNEDGGTSSEQAYKNIPFWLSSRGYGIFIDTPDLVDLEIGSERSCRVQTVVKSQRLKWYLIYGPTPKEVLTRYSILTGKSPLPPAWSFGLWLTTSFTTSYDEKTVGQFLQGMRDRDVALEVFHYDCFWMRAFHWCDFSFSEEHFPDPAGSINRLKNAGLMKKVCVWINPYLGQASPLFDYAVEKGYLLRRTNGDIWQWDLWQAGMAIIDFTNPDACTWYVSCLNKLFDMGVDCLKTDFGERIPTKDVAWHNRGMDPARMHNFYAFMFNKLCYNAIKDRKGENEALLFARSATAGTQRFPLCWGGDCESSPEALAESIRGGLSLGLSGFSFWSCDIGGFEGNPEPWIYKRWVAFGLLCSHSRLHGSNSYRVPWLIDGDAEGPQSATGVVRGFVKLKRRLMPYIYAQAKEAAENGWPSSLRAICLEFPDDPTCWFLDRQFMFGSQLLVAPVFTENGEVDIYLPPGKWYSHWTGEEVKGPGWRHERHAFDTLPLYWREGTVLLLGNDGTAGDSFDYDWFSSSGEIRQYGTKPGDAATMIDSSGKERGKIVIGADGKILGGDSLSERWSR</sequence>
<dbReference type="RefSeq" id="XP_016213328.1">
    <property type="nucleotide sequence ID" value="XM_016358709.1"/>
</dbReference>
<dbReference type="AlphaFoldDB" id="A0A0D2AWD2"/>
<name>A0A0D2AWD2_9PEZI</name>
<dbReference type="SUPFAM" id="SSF74650">
    <property type="entry name" value="Galactose mutarotase-like"/>
    <property type="match status" value="1"/>
</dbReference>
<dbReference type="HOGENOM" id="CLU_000631_10_0_1"/>
<dbReference type="Gene3D" id="2.60.40.1760">
    <property type="entry name" value="glycosyl hydrolase (family 31)"/>
    <property type="match status" value="1"/>
</dbReference>
<evidence type="ECO:0000256" key="6">
    <source>
        <dbReference type="RuleBase" id="RU361185"/>
    </source>
</evidence>
<evidence type="ECO:0000256" key="3">
    <source>
        <dbReference type="ARBA" id="ARBA00023295"/>
    </source>
</evidence>
<dbReference type="EC" id="3.2.1.177" evidence="5"/>
<dbReference type="PANTHER" id="PTHR43053">
    <property type="entry name" value="GLYCOSIDASE FAMILY 31"/>
    <property type="match status" value="1"/>
</dbReference>
<dbReference type="CDD" id="cd06593">
    <property type="entry name" value="GH31_xylosidase_YicI"/>
    <property type="match status" value="1"/>
</dbReference>
<feature type="domain" description="Glycoside hydrolase family 31 N-terminal" evidence="8">
    <location>
        <begin position="64"/>
        <end position="231"/>
    </location>
</feature>
<dbReference type="Gene3D" id="3.20.20.80">
    <property type="entry name" value="Glycosidases"/>
    <property type="match status" value="1"/>
</dbReference>
<dbReference type="Pfam" id="PF01055">
    <property type="entry name" value="Glyco_hydro_31_2nd"/>
    <property type="match status" value="1"/>
</dbReference>
<dbReference type="Pfam" id="PF21365">
    <property type="entry name" value="Glyco_hydro_31_3rd"/>
    <property type="match status" value="1"/>
</dbReference>
<proteinExistence type="inferred from homology"/>
<accession>A0A0D2AWD2</accession>
<comment type="catalytic activity">
    <reaction evidence="4">
        <text>Hydrolysis of terminal, non-reducing alpha-D-xylose residues with release of alpha-D-xylose.</text>
        <dbReference type="EC" id="3.2.1.177"/>
    </reaction>
</comment>
<dbReference type="CDD" id="cd14752">
    <property type="entry name" value="GH31_N"/>
    <property type="match status" value="1"/>
</dbReference>
<reference evidence="10 11" key="1">
    <citation type="submission" date="2015-01" db="EMBL/GenBank/DDBJ databases">
        <title>The Genome Sequence of Ochroconis gallopava CBS43764.</title>
        <authorList>
            <consortium name="The Broad Institute Genomics Platform"/>
            <person name="Cuomo C."/>
            <person name="de Hoog S."/>
            <person name="Gorbushina A."/>
            <person name="Stielow B."/>
            <person name="Teixiera M."/>
            <person name="Abouelleil A."/>
            <person name="Chapman S.B."/>
            <person name="Priest M."/>
            <person name="Young S.K."/>
            <person name="Wortman J."/>
            <person name="Nusbaum C."/>
            <person name="Birren B."/>
        </authorList>
    </citation>
    <scope>NUCLEOTIDE SEQUENCE [LARGE SCALE GENOMIC DNA]</scope>
    <source>
        <strain evidence="10 11">CBS 43764</strain>
    </source>
</reference>
<dbReference type="NCBIfam" id="NF007940">
    <property type="entry name" value="PRK10658.1"/>
    <property type="match status" value="1"/>
</dbReference>
<dbReference type="Pfam" id="PF13802">
    <property type="entry name" value="Gal_mutarotas_2"/>
    <property type="match status" value="1"/>
</dbReference>
<dbReference type="InParanoid" id="A0A0D2AWD2"/>
<dbReference type="GeneID" id="27313201"/>
<dbReference type="VEuPathDB" id="FungiDB:PV09_05228"/>
<dbReference type="SUPFAM" id="SSF51011">
    <property type="entry name" value="Glycosyl hydrolase domain"/>
    <property type="match status" value="1"/>
</dbReference>
<keyword evidence="2 6" id="KW-0378">Hydrolase</keyword>
<evidence type="ECO:0000256" key="1">
    <source>
        <dbReference type="ARBA" id="ARBA00007806"/>
    </source>
</evidence>
<evidence type="ECO:0000259" key="8">
    <source>
        <dbReference type="Pfam" id="PF13802"/>
    </source>
</evidence>
<gene>
    <name evidence="10" type="ORF">PV09_05228</name>
</gene>
<evidence type="ECO:0000313" key="11">
    <source>
        <dbReference type="Proteomes" id="UP000053259"/>
    </source>
</evidence>
<keyword evidence="3 6" id="KW-0326">Glycosidase</keyword>
<dbReference type="OrthoDB" id="1334205at2759"/>
<dbReference type="InterPro" id="IPR013780">
    <property type="entry name" value="Glyco_hydro_b"/>
</dbReference>
<comment type="similarity">
    <text evidence="1 6">Belongs to the glycosyl hydrolase 31 family.</text>
</comment>
<evidence type="ECO:0000256" key="4">
    <source>
        <dbReference type="ARBA" id="ARBA00052064"/>
    </source>
</evidence>
<dbReference type="Proteomes" id="UP000053259">
    <property type="component" value="Unassembled WGS sequence"/>
</dbReference>
<evidence type="ECO:0000256" key="2">
    <source>
        <dbReference type="ARBA" id="ARBA00022801"/>
    </source>
</evidence>
<evidence type="ECO:0000256" key="5">
    <source>
        <dbReference type="ARBA" id="ARBA00066962"/>
    </source>
</evidence>
<dbReference type="GO" id="GO:0061634">
    <property type="term" value="F:alpha-D-xyloside xylohydrolase"/>
    <property type="evidence" value="ECO:0007669"/>
    <property type="project" value="UniProtKB-EC"/>
</dbReference>
<dbReference type="InterPro" id="IPR025887">
    <property type="entry name" value="Glyco_hydro_31_N_dom"/>
</dbReference>
<evidence type="ECO:0000313" key="10">
    <source>
        <dbReference type="EMBL" id="KIW03459.1"/>
    </source>
</evidence>
<dbReference type="FunFam" id="3.20.20.80:FF:000053">
    <property type="entry name" value="Alpha-xylosidase YicI"/>
    <property type="match status" value="1"/>
</dbReference>
<dbReference type="GO" id="GO:0030246">
    <property type="term" value="F:carbohydrate binding"/>
    <property type="evidence" value="ECO:0007669"/>
    <property type="project" value="InterPro"/>
</dbReference>
<dbReference type="InterPro" id="IPR048395">
    <property type="entry name" value="Glyco_hydro_31_C"/>
</dbReference>
<protein>
    <recommendedName>
        <fullName evidence="5">alpha-D-xyloside xylohydrolase</fullName>
        <ecNumber evidence="5">3.2.1.177</ecNumber>
    </recommendedName>
</protein>
<dbReference type="EMBL" id="KN847544">
    <property type="protein sequence ID" value="KIW03459.1"/>
    <property type="molecule type" value="Genomic_DNA"/>
</dbReference>
<dbReference type="PANTHER" id="PTHR43053:SF4">
    <property type="entry name" value="MYOGENESIS-REGULATING GLYCOSIDASE"/>
    <property type="match status" value="1"/>
</dbReference>
<dbReference type="SUPFAM" id="SSF51445">
    <property type="entry name" value="(Trans)glycosidases"/>
    <property type="match status" value="1"/>
</dbReference>
<organism evidence="10 11">
    <name type="scientific">Verruconis gallopava</name>
    <dbReference type="NCBI Taxonomy" id="253628"/>
    <lineage>
        <taxon>Eukaryota</taxon>
        <taxon>Fungi</taxon>
        <taxon>Dikarya</taxon>
        <taxon>Ascomycota</taxon>
        <taxon>Pezizomycotina</taxon>
        <taxon>Dothideomycetes</taxon>
        <taxon>Pleosporomycetidae</taxon>
        <taxon>Venturiales</taxon>
        <taxon>Sympoventuriaceae</taxon>
        <taxon>Verruconis</taxon>
    </lineage>
</organism>
<dbReference type="InterPro" id="IPR000322">
    <property type="entry name" value="Glyco_hydro_31_TIM"/>
</dbReference>
<dbReference type="InterPro" id="IPR017853">
    <property type="entry name" value="GH"/>
</dbReference>
<feature type="domain" description="Glycoside hydrolase family 31 TIM barrel" evidence="7">
    <location>
        <begin position="280"/>
        <end position="603"/>
    </location>
</feature>
<keyword evidence="11" id="KW-1185">Reference proteome</keyword>
<dbReference type="InterPro" id="IPR050985">
    <property type="entry name" value="Alpha-glycosidase_related"/>
</dbReference>
<dbReference type="STRING" id="253628.A0A0D2AWD2"/>
<dbReference type="GO" id="GO:0005975">
    <property type="term" value="P:carbohydrate metabolic process"/>
    <property type="evidence" value="ECO:0007669"/>
    <property type="project" value="InterPro"/>
</dbReference>
<evidence type="ECO:0000259" key="9">
    <source>
        <dbReference type="Pfam" id="PF21365"/>
    </source>
</evidence>
<feature type="domain" description="Glycosyl hydrolase family 31 C-terminal" evidence="9">
    <location>
        <begin position="617"/>
        <end position="698"/>
    </location>
</feature>